<dbReference type="InterPro" id="IPR036291">
    <property type="entry name" value="NAD(P)-bd_dom_sf"/>
</dbReference>
<dbReference type="Pfam" id="PF01408">
    <property type="entry name" value="GFO_IDH_MocA"/>
    <property type="match status" value="1"/>
</dbReference>
<evidence type="ECO:0000259" key="1">
    <source>
        <dbReference type="Pfam" id="PF01408"/>
    </source>
</evidence>
<dbReference type="InterPro" id="IPR055170">
    <property type="entry name" value="GFO_IDH_MocA-like_dom"/>
</dbReference>
<sequence length="339" mass="37904">MISVALLSKWHVHAEDYAKQAEQNENLSIRKVWDIDERRGKAWAYNIGVPYEPQLQKVLEDPNIDAVIVNTPTTQHKEVILEAAKHRKHIFTEKVLALTVQDCKEIYSAVEDAGVKLVVSLPRLSDPSYLYAQKALDEGWVGTLKMIRCRLAHNGGVSSKGRTYGWLPERFFNKEESGGGALVDLGAHPLYLLNRLAGEVSTVFAQMQTLLNEQVDDNTIVLTEHESGALGIIETSFVSQGSPYHLELYGTGGTLLIENEAIQLKSPLFEENENFHEEIPSALPTPLHQWVMSIKGTGEPTITKDDVCRLTHVNELALLSHQEGRRVNKHEIGGTRPLF</sequence>
<feature type="domain" description="Gfo/Idh/MocA-like oxidoreductase N-terminal" evidence="1">
    <location>
        <begin position="16"/>
        <end position="119"/>
    </location>
</feature>
<reference evidence="3 4" key="1">
    <citation type="submission" date="2020-08" db="EMBL/GenBank/DDBJ databases">
        <title>Genomic Encyclopedia of Type Strains, Phase IV (KMG-IV): sequencing the most valuable type-strain genomes for metagenomic binning, comparative biology and taxonomic classification.</title>
        <authorList>
            <person name="Goeker M."/>
        </authorList>
    </citation>
    <scope>NUCLEOTIDE SEQUENCE [LARGE SCALE GENOMIC DNA]</scope>
    <source>
        <strain evidence="3 4">DSM 21769</strain>
    </source>
</reference>
<comment type="caution">
    <text evidence="3">The sequence shown here is derived from an EMBL/GenBank/DDBJ whole genome shotgun (WGS) entry which is preliminary data.</text>
</comment>
<dbReference type="EMBL" id="JACHHJ010000004">
    <property type="protein sequence ID" value="MBB6450881.1"/>
    <property type="molecule type" value="Genomic_DNA"/>
</dbReference>
<dbReference type="Gene3D" id="3.30.360.10">
    <property type="entry name" value="Dihydrodipicolinate Reductase, domain 2"/>
    <property type="match status" value="1"/>
</dbReference>
<feature type="domain" description="GFO/IDH/MocA-like oxidoreductase" evidence="2">
    <location>
        <begin position="129"/>
        <end position="255"/>
    </location>
</feature>
<accession>A0A841PWM1</accession>
<dbReference type="PANTHER" id="PTHR43377:SF1">
    <property type="entry name" value="BILIVERDIN REDUCTASE A"/>
    <property type="match status" value="1"/>
</dbReference>
<dbReference type="InterPro" id="IPR051450">
    <property type="entry name" value="Gfo/Idh/MocA_Oxidoreductases"/>
</dbReference>
<name>A0A841PWM1_9BACL</name>
<dbReference type="Gene3D" id="3.40.50.720">
    <property type="entry name" value="NAD(P)-binding Rossmann-like Domain"/>
    <property type="match status" value="1"/>
</dbReference>
<dbReference type="RefSeq" id="WP_184404946.1">
    <property type="nucleotide sequence ID" value="NZ_JACHHJ010000004.1"/>
</dbReference>
<gene>
    <name evidence="3" type="ORF">HNR44_002871</name>
</gene>
<dbReference type="Proteomes" id="UP000568839">
    <property type="component" value="Unassembled WGS sequence"/>
</dbReference>
<dbReference type="Pfam" id="PF22725">
    <property type="entry name" value="GFO_IDH_MocA_C3"/>
    <property type="match status" value="1"/>
</dbReference>
<dbReference type="InterPro" id="IPR000683">
    <property type="entry name" value="Gfo/Idh/MocA-like_OxRdtase_N"/>
</dbReference>
<protein>
    <submittedName>
        <fullName evidence="3">Putative dehydrogenase</fullName>
    </submittedName>
</protein>
<evidence type="ECO:0000259" key="2">
    <source>
        <dbReference type="Pfam" id="PF22725"/>
    </source>
</evidence>
<dbReference type="SUPFAM" id="SSF55347">
    <property type="entry name" value="Glyceraldehyde-3-phosphate dehydrogenase-like, C-terminal domain"/>
    <property type="match status" value="1"/>
</dbReference>
<keyword evidence="4" id="KW-1185">Reference proteome</keyword>
<dbReference type="GO" id="GO:0000166">
    <property type="term" value="F:nucleotide binding"/>
    <property type="evidence" value="ECO:0007669"/>
    <property type="project" value="InterPro"/>
</dbReference>
<evidence type="ECO:0000313" key="3">
    <source>
        <dbReference type="EMBL" id="MBB6450881.1"/>
    </source>
</evidence>
<evidence type="ECO:0000313" key="4">
    <source>
        <dbReference type="Proteomes" id="UP000568839"/>
    </source>
</evidence>
<dbReference type="SUPFAM" id="SSF51735">
    <property type="entry name" value="NAD(P)-binding Rossmann-fold domains"/>
    <property type="match status" value="1"/>
</dbReference>
<dbReference type="PANTHER" id="PTHR43377">
    <property type="entry name" value="BILIVERDIN REDUCTASE A"/>
    <property type="match status" value="1"/>
</dbReference>
<organism evidence="3 4">
    <name type="scientific">Geomicrobium halophilum</name>
    <dbReference type="NCBI Taxonomy" id="549000"/>
    <lineage>
        <taxon>Bacteria</taxon>
        <taxon>Bacillati</taxon>
        <taxon>Bacillota</taxon>
        <taxon>Bacilli</taxon>
        <taxon>Bacillales</taxon>
        <taxon>Geomicrobium</taxon>
    </lineage>
</organism>
<proteinExistence type="predicted"/>
<dbReference type="AlphaFoldDB" id="A0A841PWM1"/>